<gene>
    <name evidence="3" type="ORF">TRITD_1Av1G208620</name>
</gene>
<evidence type="ECO:0000313" key="3">
    <source>
        <dbReference type="EMBL" id="VAH10373.1"/>
    </source>
</evidence>
<dbReference type="EMBL" id="LT934111">
    <property type="protein sequence ID" value="VAH10373.1"/>
    <property type="molecule type" value="Genomic_DNA"/>
</dbReference>
<name>A0A9R0QF64_TRITD</name>
<dbReference type="InterPro" id="IPR055290">
    <property type="entry name" value="At3g26010-like"/>
</dbReference>
<dbReference type="Proteomes" id="UP000324705">
    <property type="component" value="Chromosome 1A"/>
</dbReference>
<dbReference type="InterPro" id="IPR036047">
    <property type="entry name" value="F-box-like_dom_sf"/>
</dbReference>
<feature type="domain" description="F-box" evidence="2">
    <location>
        <begin position="64"/>
        <end position="104"/>
    </location>
</feature>
<dbReference type="SUPFAM" id="SSF81383">
    <property type="entry name" value="F-box domain"/>
    <property type="match status" value="1"/>
</dbReference>
<feature type="region of interest" description="Disordered" evidence="1">
    <location>
        <begin position="1"/>
        <end position="63"/>
    </location>
</feature>
<dbReference type="OMA" id="PFTRRIH"/>
<dbReference type="PANTHER" id="PTHR35546">
    <property type="entry name" value="F-BOX PROTEIN INTERACTION DOMAIN PROTEIN-RELATED"/>
    <property type="match status" value="1"/>
</dbReference>
<evidence type="ECO:0000259" key="2">
    <source>
        <dbReference type="SMART" id="SM00256"/>
    </source>
</evidence>
<dbReference type="InterPro" id="IPR001810">
    <property type="entry name" value="F-box_dom"/>
</dbReference>
<dbReference type="AlphaFoldDB" id="A0A9R0QF64"/>
<dbReference type="Gramene" id="TRITD1Av1G208620.1">
    <property type="protein sequence ID" value="TRITD1Av1G208620.1"/>
    <property type="gene ID" value="TRITD1Av1G208620"/>
</dbReference>
<dbReference type="PANTHER" id="PTHR35546:SF48">
    <property type="entry name" value="F-BOX DOMAIN-CONTAINING PROTEIN"/>
    <property type="match status" value="1"/>
</dbReference>
<dbReference type="SMART" id="SM00256">
    <property type="entry name" value="FBOX"/>
    <property type="match status" value="1"/>
</dbReference>
<organism evidence="3 4">
    <name type="scientific">Triticum turgidum subsp. durum</name>
    <name type="common">Durum wheat</name>
    <name type="synonym">Triticum durum</name>
    <dbReference type="NCBI Taxonomy" id="4567"/>
    <lineage>
        <taxon>Eukaryota</taxon>
        <taxon>Viridiplantae</taxon>
        <taxon>Streptophyta</taxon>
        <taxon>Embryophyta</taxon>
        <taxon>Tracheophyta</taxon>
        <taxon>Spermatophyta</taxon>
        <taxon>Magnoliopsida</taxon>
        <taxon>Liliopsida</taxon>
        <taxon>Poales</taxon>
        <taxon>Poaceae</taxon>
        <taxon>BOP clade</taxon>
        <taxon>Pooideae</taxon>
        <taxon>Triticodae</taxon>
        <taxon>Triticeae</taxon>
        <taxon>Triticinae</taxon>
        <taxon>Triticum</taxon>
    </lineage>
</organism>
<dbReference type="Gene3D" id="1.20.1280.50">
    <property type="match status" value="1"/>
</dbReference>
<keyword evidence="4" id="KW-1185">Reference proteome</keyword>
<proteinExistence type="predicted"/>
<evidence type="ECO:0000313" key="4">
    <source>
        <dbReference type="Proteomes" id="UP000324705"/>
    </source>
</evidence>
<accession>A0A9R0QF64</accession>
<feature type="compositionally biased region" description="Pro residues" evidence="1">
    <location>
        <begin position="37"/>
        <end position="46"/>
    </location>
</feature>
<protein>
    <recommendedName>
        <fullName evidence="2">F-box domain-containing protein</fullName>
    </recommendedName>
</protein>
<sequence>MPPGGGEGEGEGEGEHVSTVQSHPPATVRRDEDAPPHSTPPLPDVPPVASEENLEQEQQPMPNVPEGALVEILSRVPYSSLCRFKCVSKPWLALCSAPDIRKRSPQTLSGFFYHDEGDALRFCNLKGRGPPPDPSLPFLRHSY</sequence>
<dbReference type="Pfam" id="PF00646">
    <property type="entry name" value="F-box"/>
    <property type="match status" value="1"/>
</dbReference>
<reference evidence="3 4" key="1">
    <citation type="submission" date="2017-09" db="EMBL/GenBank/DDBJ databases">
        <authorList>
            <consortium name="International Durum Wheat Genome Sequencing Consortium (IDWGSC)"/>
            <person name="Milanesi L."/>
        </authorList>
    </citation>
    <scope>NUCLEOTIDE SEQUENCE [LARGE SCALE GENOMIC DNA]</scope>
    <source>
        <strain evidence="4">cv. Svevo</strain>
    </source>
</reference>
<evidence type="ECO:0000256" key="1">
    <source>
        <dbReference type="SAM" id="MobiDB-lite"/>
    </source>
</evidence>